<name>A0A2P4EXD4_9GAMM</name>
<protein>
    <recommendedName>
        <fullName evidence="4">Peptidase M48 domain-containing protein</fullName>
    </recommendedName>
</protein>
<organism evidence="2 3">
    <name type="scientific">Halopseudomonas oceani</name>
    <dbReference type="NCBI Taxonomy" id="1708783"/>
    <lineage>
        <taxon>Bacteria</taxon>
        <taxon>Pseudomonadati</taxon>
        <taxon>Pseudomonadota</taxon>
        <taxon>Gammaproteobacteria</taxon>
        <taxon>Pseudomonadales</taxon>
        <taxon>Pseudomonadaceae</taxon>
        <taxon>Halopseudomonas</taxon>
    </lineage>
</organism>
<sequence length="204" mass="21884">MAGKLAWIVLFFLLAGGAQAQAMFAGWDAFCGIRVIVTPNPQMASAAMDAQGPVIYADPGIMANWTMSRVFTLAHECGHHRSGHVTPQGMWFRTQQFWATRAQELEADCWAAAALSQTREYADLNRTIHQFASQGPLMQGNYPSGLERAQTVARCAGVPFDFTPYLPASACATPIGACHLAAPLPRNAACFCPSPTGPVNGVAR</sequence>
<keyword evidence="3" id="KW-1185">Reference proteome</keyword>
<gene>
    <name evidence="2" type="ORF">C1949_06795</name>
</gene>
<feature type="signal peptide" evidence="1">
    <location>
        <begin position="1"/>
        <end position="20"/>
    </location>
</feature>
<evidence type="ECO:0008006" key="4">
    <source>
        <dbReference type="Google" id="ProtNLM"/>
    </source>
</evidence>
<evidence type="ECO:0000256" key="1">
    <source>
        <dbReference type="SAM" id="SignalP"/>
    </source>
</evidence>
<comment type="caution">
    <text evidence="2">The sequence shown here is derived from an EMBL/GenBank/DDBJ whole genome shotgun (WGS) entry which is preliminary data.</text>
</comment>
<dbReference type="EMBL" id="PPSK01000004">
    <property type="protein sequence ID" value="POB04668.1"/>
    <property type="molecule type" value="Genomic_DNA"/>
</dbReference>
<dbReference type="AlphaFoldDB" id="A0A2P4EXD4"/>
<accession>A0A2P4EXD4</accession>
<proteinExistence type="predicted"/>
<evidence type="ECO:0000313" key="2">
    <source>
        <dbReference type="EMBL" id="POB04668.1"/>
    </source>
</evidence>
<reference evidence="2 3" key="1">
    <citation type="submission" date="2018-01" db="EMBL/GenBank/DDBJ databases">
        <title>Draft genome of the type strain Pseudomonas oceani DSM 100277 isolated from the deep water in Okinawa trough, northwestern Pacific Ocean.</title>
        <authorList>
            <person name="Gomila M."/>
            <person name="Mulet M."/>
            <person name="Garcia-Valdes E."/>
            <person name="Lalucat J."/>
        </authorList>
    </citation>
    <scope>NUCLEOTIDE SEQUENCE [LARGE SCALE GENOMIC DNA]</scope>
    <source>
        <strain evidence="2 3">DSM 100277</strain>
    </source>
</reference>
<evidence type="ECO:0000313" key="3">
    <source>
        <dbReference type="Proteomes" id="UP000243451"/>
    </source>
</evidence>
<dbReference type="OrthoDB" id="6402875at2"/>
<dbReference type="Proteomes" id="UP000243451">
    <property type="component" value="Unassembled WGS sequence"/>
</dbReference>
<keyword evidence="1" id="KW-0732">Signal</keyword>
<feature type="chain" id="PRO_5015190179" description="Peptidase M48 domain-containing protein" evidence="1">
    <location>
        <begin position="21"/>
        <end position="204"/>
    </location>
</feature>
<dbReference type="RefSeq" id="WP_104737712.1">
    <property type="nucleotide sequence ID" value="NZ_BMHR01000003.1"/>
</dbReference>